<gene>
    <name evidence="15" type="primary">pheT</name>
    <name evidence="20" type="ORF">Dpep_2040</name>
</gene>
<keyword evidence="10 15" id="KW-0460">Magnesium</keyword>
<dbReference type="EMBL" id="ABTR02000001">
    <property type="protein sequence ID" value="EFC92064.1"/>
    <property type="molecule type" value="Genomic_DNA"/>
</dbReference>
<dbReference type="GO" id="GO:0005524">
    <property type="term" value="F:ATP binding"/>
    <property type="evidence" value="ECO:0007669"/>
    <property type="project" value="UniProtKB-UniRule"/>
</dbReference>
<dbReference type="Gene3D" id="3.30.70.380">
    <property type="entry name" value="Ferrodoxin-fold anticodon-binding domain"/>
    <property type="match status" value="1"/>
</dbReference>
<feature type="binding site" evidence="15">
    <location>
        <position position="470"/>
    </location>
    <ligand>
        <name>Mg(2+)</name>
        <dbReference type="ChEBI" id="CHEBI:18420"/>
        <note>shared with alpha subunit</note>
    </ligand>
</feature>
<keyword evidence="9 15" id="KW-0067">ATP-binding</keyword>
<dbReference type="NCBIfam" id="TIGR00472">
    <property type="entry name" value="pheT_bact"/>
    <property type="match status" value="1"/>
</dbReference>
<sequence>MMLVSWNWLNELVNLPVSMETVAERLTVTGNEIEAIHRPCERLAGIVVAQVSSIVPHPRSGNLLLVDLDRGNGSISCVTAAKNLSVGDKVPYAPSGATIADGTVLSDREFDGVVSSGMMLSAEELGLPDVADEFGILRLPEHLGAGDDAVKALRLDDFILELSITPNRGDMLSMRGIAREVIALFPEASMRKGDEPVSLGDPDWDFDFKGITLEDDGCPVYLMGMADRLKIAPSPIEARIRLALCGMRPVNNVVDVTNLTMLALGQPLHAFDADRLPDRSISVRSALQGERFVTLDHKERVLDSSDLVICSGDSSVALAGVMGGLNSEIEDGTTRLLLEGAIFDPARIGSTSRRLGLPSEASYRYARGVDPELPERAIDYAFSLLKDWGCAEVASGVARAFRGDTNRPVVSLTKRKLARITQWDDMEEASSILSRLGLVEVEVSENGCVRSFKVPSYRPDISIEEDLVEEVARIRGYDVIPSRIPGCSYGTGKLGAVTATSRELRSLAIARGYVEVVSYSFHSPKYGETLRLEDDPRGRFLSLSNPISGELSVMRSTMLPGLLESLRRTLRSGWRGPVRLFESGRVFRLDERDELIEFDRISGLVYPGKDTRSPYGESVVDDLLSVKADVQSFGLSRKVRFSFVQGEEPFGHLGQTAHIVYDGAVIGFMVRLKPAVESELDLDGPVFCFEFDLAPLLEDPVLRFGQGSSYPPVFRDISLLADSSVSVESVIGDVENLADDLLDKVRLFDIYEGKGIPEGKRSLAFSMAYRSSDRTLKDKEVDSVHEELRSRLEEKGYSLR</sequence>
<dbReference type="InterPro" id="IPR004532">
    <property type="entry name" value="Phe-tRNA-ligase_IIc_bsu_bact"/>
</dbReference>
<dbReference type="InterPro" id="IPR012340">
    <property type="entry name" value="NA-bd_OB-fold"/>
</dbReference>
<dbReference type="InterPro" id="IPR005146">
    <property type="entry name" value="B3/B4_tRNA-bd"/>
</dbReference>
<dbReference type="Gene3D" id="2.40.50.140">
    <property type="entry name" value="Nucleic acid-binding proteins"/>
    <property type="match status" value="1"/>
</dbReference>
<dbReference type="GO" id="GO:0000049">
    <property type="term" value="F:tRNA binding"/>
    <property type="evidence" value="ECO:0007669"/>
    <property type="project" value="UniProtKB-UniRule"/>
</dbReference>
<dbReference type="InterPro" id="IPR009061">
    <property type="entry name" value="DNA-bd_dom_put_sf"/>
</dbReference>
<name>D2Z2Q1_9BACT</name>
<dbReference type="Pfam" id="PF17759">
    <property type="entry name" value="tRNA_synthFbeta"/>
    <property type="match status" value="1"/>
</dbReference>
<feature type="binding site" evidence="15">
    <location>
        <position position="466"/>
    </location>
    <ligand>
        <name>Mg(2+)</name>
        <dbReference type="ChEBI" id="CHEBI:18420"/>
        <note>shared with alpha subunit</note>
    </ligand>
</feature>
<dbReference type="PANTHER" id="PTHR10947">
    <property type="entry name" value="PHENYLALANYL-TRNA SYNTHETASE BETA CHAIN AND LEUCINE-RICH REPEAT-CONTAINING PROTEIN 47"/>
    <property type="match status" value="1"/>
</dbReference>
<feature type="binding site" evidence="15">
    <location>
        <position position="460"/>
    </location>
    <ligand>
        <name>Mg(2+)</name>
        <dbReference type="ChEBI" id="CHEBI:18420"/>
        <note>shared with alpha subunit</note>
    </ligand>
</feature>
<dbReference type="InterPro" id="IPR045060">
    <property type="entry name" value="Phe-tRNA-ligase_IIc_bsu"/>
</dbReference>
<proteinExistence type="inferred from homology"/>
<dbReference type="CDD" id="cd02796">
    <property type="entry name" value="tRNA_bind_bactPheRS"/>
    <property type="match status" value="1"/>
</dbReference>
<dbReference type="Pfam" id="PF01588">
    <property type="entry name" value="tRNA_bind"/>
    <property type="match status" value="1"/>
</dbReference>
<evidence type="ECO:0000313" key="20">
    <source>
        <dbReference type="EMBL" id="EFC92064.1"/>
    </source>
</evidence>
<evidence type="ECO:0000256" key="7">
    <source>
        <dbReference type="ARBA" id="ARBA00022723"/>
    </source>
</evidence>
<keyword evidence="4 15" id="KW-0963">Cytoplasm</keyword>
<dbReference type="STRING" id="469381.Dpep_2040"/>
<dbReference type="GO" id="GO:0006432">
    <property type="term" value="P:phenylalanyl-tRNA aminoacylation"/>
    <property type="evidence" value="ECO:0007669"/>
    <property type="project" value="UniProtKB-UniRule"/>
</dbReference>
<comment type="similarity">
    <text evidence="2 15">Belongs to the phenylalanyl-tRNA synthetase beta subunit family. Type 1 subfamily.</text>
</comment>
<feature type="domain" description="TRNA-binding" evidence="17">
    <location>
        <begin position="40"/>
        <end position="150"/>
    </location>
</feature>
<dbReference type="GO" id="GO:0004826">
    <property type="term" value="F:phenylalanine-tRNA ligase activity"/>
    <property type="evidence" value="ECO:0007669"/>
    <property type="project" value="UniProtKB-UniRule"/>
</dbReference>
<dbReference type="FunFam" id="3.30.70.380:FF:000001">
    <property type="entry name" value="Phenylalanine--tRNA ligase beta subunit"/>
    <property type="match status" value="1"/>
</dbReference>
<dbReference type="SUPFAM" id="SSF46955">
    <property type="entry name" value="Putative DNA-binding domain"/>
    <property type="match status" value="1"/>
</dbReference>
<evidence type="ECO:0000256" key="16">
    <source>
        <dbReference type="PROSITE-ProRule" id="PRU00209"/>
    </source>
</evidence>
<feature type="binding site" evidence="15">
    <location>
        <position position="469"/>
    </location>
    <ligand>
        <name>Mg(2+)</name>
        <dbReference type="ChEBI" id="CHEBI:18420"/>
        <note>shared with alpha subunit</note>
    </ligand>
</feature>
<dbReference type="PANTHER" id="PTHR10947:SF0">
    <property type="entry name" value="PHENYLALANINE--TRNA LIGASE BETA SUBUNIT"/>
    <property type="match status" value="1"/>
</dbReference>
<evidence type="ECO:0000256" key="11">
    <source>
        <dbReference type="ARBA" id="ARBA00022884"/>
    </source>
</evidence>
<evidence type="ECO:0000256" key="1">
    <source>
        <dbReference type="ARBA" id="ARBA00004496"/>
    </source>
</evidence>
<evidence type="ECO:0000259" key="19">
    <source>
        <dbReference type="PROSITE" id="PS51483"/>
    </source>
</evidence>
<dbReference type="SUPFAM" id="SSF55681">
    <property type="entry name" value="Class II aaRS and biotin synthetases"/>
    <property type="match status" value="1"/>
</dbReference>
<dbReference type="Pfam" id="PF03484">
    <property type="entry name" value="B5"/>
    <property type="match status" value="1"/>
</dbReference>
<evidence type="ECO:0000256" key="2">
    <source>
        <dbReference type="ARBA" id="ARBA00008653"/>
    </source>
</evidence>
<dbReference type="PROSITE" id="PS51447">
    <property type="entry name" value="FDX_ACB"/>
    <property type="match status" value="1"/>
</dbReference>
<keyword evidence="5 16" id="KW-0820">tRNA-binding</keyword>
<evidence type="ECO:0000256" key="13">
    <source>
        <dbReference type="ARBA" id="ARBA00023146"/>
    </source>
</evidence>
<dbReference type="InterPro" id="IPR020825">
    <property type="entry name" value="Phe-tRNA_synthase-like_B3/B4"/>
</dbReference>
<evidence type="ECO:0000256" key="9">
    <source>
        <dbReference type="ARBA" id="ARBA00022840"/>
    </source>
</evidence>
<feature type="domain" description="FDX-ACB" evidence="18">
    <location>
        <begin position="708"/>
        <end position="800"/>
    </location>
</feature>
<evidence type="ECO:0000256" key="14">
    <source>
        <dbReference type="ARBA" id="ARBA00049255"/>
    </source>
</evidence>
<dbReference type="GO" id="GO:0000287">
    <property type="term" value="F:magnesium ion binding"/>
    <property type="evidence" value="ECO:0007669"/>
    <property type="project" value="UniProtKB-UniRule"/>
</dbReference>
<evidence type="ECO:0000256" key="10">
    <source>
        <dbReference type="ARBA" id="ARBA00022842"/>
    </source>
</evidence>
<dbReference type="SUPFAM" id="SSF56037">
    <property type="entry name" value="PheT/TilS domain"/>
    <property type="match status" value="1"/>
</dbReference>
<dbReference type="InterPro" id="IPR036690">
    <property type="entry name" value="Fdx_antiC-bd_sf"/>
</dbReference>
<evidence type="ECO:0000256" key="6">
    <source>
        <dbReference type="ARBA" id="ARBA00022598"/>
    </source>
</evidence>
<dbReference type="PROSITE" id="PS51483">
    <property type="entry name" value="B5"/>
    <property type="match status" value="1"/>
</dbReference>
<dbReference type="Proteomes" id="UP000006427">
    <property type="component" value="Unassembled WGS sequence"/>
</dbReference>
<dbReference type="Pfam" id="PF03483">
    <property type="entry name" value="B3_4"/>
    <property type="match status" value="1"/>
</dbReference>
<comment type="cofactor">
    <cofactor evidence="15">
        <name>Mg(2+)</name>
        <dbReference type="ChEBI" id="CHEBI:18420"/>
    </cofactor>
    <text evidence="15">Binds 2 magnesium ions per tetramer.</text>
</comment>
<dbReference type="eggNOG" id="COG0072">
    <property type="taxonomic scope" value="Bacteria"/>
</dbReference>
<evidence type="ECO:0000259" key="18">
    <source>
        <dbReference type="PROSITE" id="PS51447"/>
    </source>
</evidence>
<comment type="caution">
    <text evidence="20">The sequence shown here is derived from an EMBL/GenBank/DDBJ whole genome shotgun (WGS) entry which is preliminary data.</text>
</comment>
<keyword evidence="7 15" id="KW-0479">Metal-binding</keyword>
<dbReference type="SMART" id="SM00873">
    <property type="entry name" value="B3_4"/>
    <property type="match status" value="1"/>
</dbReference>
<dbReference type="InterPro" id="IPR002547">
    <property type="entry name" value="tRNA-bd_dom"/>
</dbReference>
<comment type="subcellular location">
    <subcellularLocation>
        <location evidence="1 15">Cytoplasm</location>
    </subcellularLocation>
</comment>
<organism evidence="20 21">
    <name type="scientific">Dethiosulfovibrio peptidovorans DSM 11002</name>
    <dbReference type="NCBI Taxonomy" id="469381"/>
    <lineage>
        <taxon>Bacteria</taxon>
        <taxon>Thermotogati</taxon>
        <taxon>Synergistota</taxon>
        <taxon>Synergistia</taxon>
        <taxon>Synergistales</taxon>
        <taxon>Dethiosulfovibrionaceae</taxon>
        <taxon>Dethiosulfovibrio</taxon>
    </lineage>
</organism>
<dbReference type="InterPro" id="IPR005121">
    <property type="entry name" value="Fdx_antiC-bd"/>
</dbReference>
<dbReference type="SMART" id="SM00896">
    <property type="entry name" value="FDX-ACB"/>
    <property type="match status" value="1"/>
</dbReference>
<dbReference type="PaxDb" id="469381-Dpep_2040"/>
<dbReference type="Gene3D" id="3.30.930.10">
    <property type="entry name" value="Bira Bifunctional Protein, Domain 2"/>
    <property type="match status" value="1"/>
</dbReference>
<keyword evidence="21" id="KW-1185">Reference proteome</keyword>
<dbReference type="SMART" id="SM00874">
    <property type="entry name" value="B5"/>
    <property type="match status" value="1"/>
</dbReference>
<protein>
    <recommendedName>
        <fullName evidence="15">Phenylalanine--tRNA ligase beta subunit</fullName>
        <ecNumber evidence="15">6.1.1.20</ecNumber>
    </recommendedName>
    <alternativeName>
        <fullName evidence="15">Phenylalanyl-tRNA synthetase beta subunit</fullName>
        <shortName evidence="15">PheRS</shortName>
    </alternativeName>
</protein>
<evidence type="ECO:0000256" key="15">
    <source>
        <dbReference type="HAMAP-Rule" id="MF_00283"/>
    </source>
</evidence>
<evidence type="ECO:0000313" key="21">
    <source>
        <dbReference type="Proteomes" id="UP000006427"/>
    </source>
</evidence>
<feature type="domain" description="B5" evidence="19">
    <location>
        <begin position="405"/>
        <end position="482"/>
    </location>
</feature>
<keyword evidence="6 15" id="KW-0436">Ligase</keyword>
<dbReference type="InterPro" id="IPR033714">
    <property type="entry name" value="tRNA_bind_bactPheRS"/>
</dbReference>
<accession>D2Z2Q1</accession>
<dbReference type="SUPFAM" id="SSF50249">
    <property type="entry name" value="Nucleic acid-binding proteins"/>
    <property type="match status" value="1"/>
</dbReference>
<evidence type="ECO:0000256" key="5">
    <source>
        <dbReference type="ARBA" id="ARBA00022555"/>
    </source>
</evidence>
<dbReference type="InterPro" id="IPR005147">
    <property type="entry name" value="tRNA_synthase_B5-dom"/>
</dbReference>
<dbReference type="HAMAP" id="MF_00283">
    <property type="entry name" value="Phe_tRNA_synth_beta1"/>
    <property type="match status" value="1"/>
</dbReference>
<dbReference type="EC" id="6.1.1.20" evidence="15"/>
<dbReference type="Gene3D" id="3.30.56.10">
    <property type="match status" value="2"/>
</dbReference>
<comment type="subunit">
    <text evidence="3 15">Tetramer of two alpha and two beta subunits.</text>
</comment>
<dbReference type="Gene3D" id="3.50.40.10">
    <property type="entry name" value="Phenylalanyl-trna Synthetase, Chain B, domain 3"/>
    <property type="match status" value="1"/>
</dbReference>
<evidence type="ECO:0000259" key="17">
    <source>
        <dbReference type="PROSITE" id="PS50886"/>
    </source>
</evidence>
<evidence type="ECO:0000256" key="12">
    <source>
        <dbReference type="ARBA" id="ARBA00022917"/>
    </source>
</evidence>
<dbReference type="GO" id="GO:0009328">
    <property type="term" value="C:phenylalanine-tRNA ligase complex"/>
    <property type="evidence" value="ECO:0007669"/>
    <property type="project" value="TreeGrafter"/>
</dbReference>
<dbReference type="SUPFAM" id="SSF54991">
    <property type="entry name" value="Anticodon-binding domain of PheRS"/>
    <property type="match status" value="1"/>
</dbReference>
<dbReference type="Pfam" id="PF03147">
    <property type="entry name" value="FDX-ACB"/>
    <property type="match status" value="1"/>
</dbReference>
<evidence type="ECO:0000256" key="8">
    <source>
        <dbReference type="ARBA" id="ARBA00022741"/>
    </source>
</evidence>
<keyword evidence="11 16" id="KW-0694">RNA-binding</keyword>
<dbReference type="PROSITE" id="PS50886">
    <property type="entry name" value="TRBD"/>
    <property type="match status" value="1"/>
</dbReference>
<evidence type="ECO:0000256" key="3">
    <source>
        <dbReference type="ARBA" id="ARBA00011209"/>
    </source>
</evidence>
<reference evidence="20 21" key="1">
    <citation type="journal article" date="2010" name="Stand. Genomic Sci.">
        <title>Permanent draft genome sequence of Dethiosulfovibrio peptidovorans type strain (SEBR 4207).</title>
        <authorList>
            <person name="Labutti K."/>
            <person name="Mayilraj S."/>
            <person name="Clum A."/>
            <person name="Lucas S."/>
            <person name="Glavina Del Rio T."/>
            <person name="Nolan M."/>
            <person name="Tice H."/>
            <person name="Cheng J.F."/>
            <person name="Pitluck S."/>
            <person name="Liolios K."/>
            <person name="Ivanova N."/>
            <person name="Mavromatis K."/>
            <person name="Mikhailova N."/>
            <person name="Pati A."/>
            <person name="Goodwin L."/>
            <person name="Chen A."/>
            <person name="Palaniappan K."/>
            <person name="Land M."/>
            <person name="Hauser L."/>
            <person name="Chang Y.J."/>
            <person name="Jeffries C.D."/>
            <person name="Rohde M."/>
            <person name="Spring S."/>
            <person name="Goker M."/>
            <person name="Woyke T."/>
            <person name="Bristow J."/>
            <person name="Eisen J.A."/>
            <person name="Markowitz V."/>
            <person name="Hugenholtz P."/>
            <person name="Kyrpides N.C."/>
            <person name="Klenk H.P."/>
            <person name="Lapidus A."/>
        </authorList>
    </citation>
    <scope>NUCLEOTIDE SEQUENCE [LARGE SCALE GENOMIC DNA]</scope>
    <source>
        <strain evidence="20 21">DSM 11002</strain>
    </source>
</reference>
<dbReference type="AlphaFoldDB" id="D2Z2Q1"/>
<evidence type="ECO:0000256" key="4">
    <source>
        <dbReference type="ARBA" id="ARBA00022490"/>
    </source>
</evidence>
<keyword evidence="8 15" id="KW-0547">Nucleotide-binding</keyword>
<comment type="catalytic activity">
    <reaction evidence="14 15">
        <text>tRNA(Phe) + L-phenylalanine + ATP = L-phenylalanyl-tRNA(Phe) + AMP + diphosphate + H(+)</text>
        <dbReference type="Rhea" id="RHEA:19413"/>
        <dbReference type="Rhea" id="RHEA-COMP:9668"/>
        <dbReference type="Rhea" id="RHEA-COMP:9699"/>
        <dbReference type="ChEBI" id="CHEBI:15378"/>
        <dbReference type="ChEBI" id="CHEBI:30616"/>
        <dbReference type="ChEBI" id="CHEBI:33019"/>
        <dbReference type="ChEBI" id="CHEBI:58095"/>
        <dbReference type="ChEBI" id="CHEBI:78442"/>
        <dbReference type="ChEBI" id="CHEBI:78531"/>
        <dbReference type="ChEBI" id="CHEBI:456215"/>
        <dbReference type="EC" id="6.1.1.20"/>
    </reaction>
</comment>
<dbReference type="CDD" id="cd00769">
    <property type="entry name" value="PheRS_beta_core"/>
    <property type="match status" value="1"/>
</dbReference>
<keyword evidence="13 15" id="KW-0030">Aminoacyl-tRNA synthetase</keyword>
<dbReference type="InterPro" id="IPR045864">
    <property type="entry name" value="aa-tRNA-synth_II/BPL/LPL"/>
</dbReference>
<dbReference type="InterPro" id="IPR041616">
    <property type="entry name" value="PheRS_beta_core"/>
</dbReference>
<keyword evidence="12 15" id="KW-0648">Protein biosynthesis</keyword>